<name>A0A0C3IZE4_PISTI</name>
<dbReference type="EMBL" id="KN831983">
    <property type="protein sequence ID" value="KIO02178.1"/>
    <property type="molecule type" value="Genomic_DNA"/>
</dbReference>
<keyword evidence="1" id="KW-0812">Transmembrane</keyword>
<organism evidence="2 3">
    <name type="scientific">Pisolithus tinctorius Marx 270</name>
    <dbReference type="NCBI Taxonomy" id="870435"/>
    <lineage>
        <taxon>Eukaryota</taxon>
        <taxon>Fungi</taxon>
        <taxon>Dikarya</taxon>
        <taxon>Basidiomycota</taxon>
        <taxon>Agaricomycotina</taxon>
        <taxon>Agaricomycetes</taxon>
        <taxon>Agaricomycetidae</taxon>
        <taxon>Boletales</taxon>
        <taxon>Sclerodermatineae</taxon>
        <taxon>Pisolithaceae</taxon>
        <taxon>Pisolithus</taxon>
    </lineage>
</organism>
<reference evidence="3" key="2">
    <citation type="submission" date="2015-01" db="EMBL/GenBank/DDBJ databases">
        <title>Evolutionary Origins and Diversification of the Mycorrhizal Mutualists.</title>
        <authorList>
            <consortium name="DOE Joint Genome Institute"/>
            <consortium name="Mycorrhizal Genomics Consortium"/>
            <person name="Kohler A."/>
            <person name="Kuo A."/>
            <person name="Nagy L.G."/>
            <person name="Floudas D."/>
            <person name="Copeland A."/>
            <person name="Barry K.W."/>
            <person name="Cichocki N."/>
            <person name="Veneault-Fourrey C."/>
            <person name="LaButti K."/>
            <person name="Lindquist E.A."/>
            <person name="Lipzen A."/>
            <person name="Lundell T."/>
            <person name="Morin E."/>
            <person name="Murat C."/>
            <person name="Riley R."/>
            <person name="Ohm R."/>
            <person name="Sun H."/>
            <person name="Tunlid A."/>
            <person name="Henrissat B."/>
            <person name="Grigoriev I.V."/>
            <person name="Hibbett D.S."/>
            <person name="Martin F."/>
        </authorList>
    </citation>
    <scope>NUCLEOTIDE SEQUENCE [LARGE SCALE GENOMIC DNA]</scope>
    <source>
        <strain evidence="3">Marx 270</strain>
    </source>
</reference>
<reference evidence="2 3" key="1">
    <citation type="submission" date="2014-04" db="EMBL/GenBank/DDBJ databases">
        <authorList>
            <consortium name="DOE Joint Genome Institute"/>
            <person name="Kuo A."/>
            <person name="Kohler A."/>
            <person name="Costa M.D."/>
            <person name="Nagy L.G."/>
            <person name="Floudas D."/>
            <person name="Copeland A."/>
            <person name="Barry K.W."/>
            <person name="Cichocki N."/>
            <person name="Veneault-Fourrey C."/>
            <person name="LaButti K."/>
            <person name="Lindquist E.A."/>
            <person name="Lipzen A."/>
            <person name="Lundell T."/>
            <person name="Morin E."/>
            <person name="Murat C."/>
            <person name="Sun H."/>
            <person name="Tunlid A."/>
            <person name="Henrissat B."/>
            <person name="Grigoriev I.V."/>
            <person name="Hibbett D.S."/>
            <person name="Martin F."/>
            <person name="Nordberg H.P."/>
            <person name="Cantor M.N."/>
            <person name="Hua S.X."/>
        </authorList>
    </citation>
    <scope>NUCLEOTIDE SEQUENCE [LARGE SCALE GENOMIC DNA]</scope>
    <source>
        <strain evidence="2 3">Marx 270</strain>
    </source>
</reference>
<dbReference type="HOGENOM" id="CLU_1525786_0_0_1"/>
<accession>A0A0C3IZE4</accession>
<sequence>MHSYEVMYRQVRCRTIRWMGCLLVMISLSYCILPLPFRCGGHVLTSLLMNVRQGCDPVLLYDHARPWFCGQIRIQILVREGLWVSTSVRTQWSPKIWRDRGWGRGHSVHAVVNSLGLYGCERLQVFLRHVFANPCPMRDLVQTKTGSCGAQGSLPRPALPNLDRYPDLEEHDAVVA</sequence>
<feature type="transmembrane region" description="Helical" evidence="1">
    <location>
        <begin position="16"/>
        <end position="37"/>
    </location>
</feature>
<dbReference type="Proteomes" id="UP000054217">
    <property type="component" value="Unassembled WGS sequence"/>
</dbReference>
<keyword evidence="1" id="KW-1133">Transmembrane helix</keyword>
<evidence type="ECO:0000256" key="1">
    <source>
        <dbReference type="SAM" id="Phobius"/>
    </source>
</evidence>
<keyword evidence="1" id="KW-0472">Membrane</keyword>
<keyword evidence="3" id="KW-1185">Reference proteome</keyword>
<evidence type="ECO:0000313" key="3">
    <source>
        <dbReference type="Proteomes" id="UP000054217"/>
    </source>
</evidence>
<evidence type="ECO:0000313" key="2">
    <source>
        <dbReference type="EMBL" id="KIO02178.1"/>
    </source>
</evidence>
<dbReference type="OrthoDB" id="540174at2759"/>
<gene>
    <name evidence="2" type="ORF">M404DRAFT_715044</name>
</gene>
<protein>
    <submittedName>
        <fullName evidence="2">Uncharacterized protein</fullName>
    </submittedName>
</protein>
<dbReference type="AlphaFoldDB" id="A0A0C3IZE4"/>
<dbReference type="InParanoid" id="A0A0C3IZE4"/>
<proteinExistence type="predicted"/>